<dbReference type="EMBL" id="JACGWT010000003">
    <property type="protein sequence ID" value="MBA8794612.1"/>
    <property type="molecule type" value="Genomic_DNA"/>
</dbReference>
<organism evidence="5 6">
    <name type="scientific">Microlunatus kandeliicorticis</name>
    <dbReference type="NCBI Taxonomy" id="1759536"/>
    <lineage>
        <taxon>Bacteria</taxon>
        <taxon>Bacillati</taxon>
        <taxon>Actinomycetota</taxon>
        <taxon>Actinomycetes</taxon>
        <taxon>Propionibacteriales</taxon>
        <taxon>Propionibacteriaceae</taxon>
        <taxon>Microlunatus</taxon>
    </lineage>
</organism>
<dbReference type="CDD" id="cd02440">
    <property type="entry name" value="AdoMet_MTases"/>
    <property type="match status" value="1"/>
</dbReference>
<evidence type="ECO:0000259" key="4">
    <source>
        <dbReference type="Pfam" id="PF13649"/>
    </source>
</evidence>
<keyword evidence="3" id="KW-0949">S-adenosyl-L-methionine</keyword>
<dbReference type="GO" id="GO:0008168">
    <property type="term" value="F:methyltransferase activity"/>
    <property type="evidence" value="ECO:0007669"/>
    <property type="project" value="UniProtKB-KW"/>
</dbReference>
<comment type="caution">
    <text evidence="5">The sequence shown here is derived from an EMBL/GenBank/DDBJ whole genome shotgun (WGS) entry which is preliminary data.</text>
</comment>
<dbReference type="Gene3D" id="3.40.50.150">
    <property type="entry name" value="Vaccinia Virus protein VP39"/>
    <property type="match status" value="1"/>
</dbReference>
<dbReference type="InterPro" id="IPR029063">
    <property type="entry name" value="SAM-dependent_MTases_sf"/>
</dbReference>
<dbReference type="PANTHER" id="PTHR43464">
    <property type="entry name" value="METHYLTRANSFERASE"/>
    <property type="match status" value="1"/>
</dbReference>
<keyword evidence="1 5" id="KW-0489">Methyltransferase</keyword>
<evidence type="ECO:0000313" key="6">
    <source>
        <dbReference type="Proteomes" id="UP000523079"/>
    </source>
</evidence>
<dbReference type="Proteomes" id="UP000523079">
    <property type="component" value="Unassembled WGS sequence"/>
</dbReference>
<name>A0A7W3ISV7_9ACTN</name>
<accession>A0A7W3ISV7</accession>
<reference evidence="5 6" key="1">
    <citation type="submission" date="2020-07" db="EMBL/GenBank/DDBJ databases">
        <title>Sequencing the genomes of 1000 actinobacteria strains.</title>
        <authorList>
            <person name="Klenk H.-P."/>
        </authorList>
    </citation>
    <scope>NUCLEOTIDE SEQUENCE [LARGE SCALE GENOMIC DNA]</scope>
    <source>
        <strain evidence="5 6">DSM 100723</strain>
    </source>
</reference>
<proteinExistence type="predicted"/>
<dbReference type="AlphaFoldDB" id="A0A7W3ISV7"/>
<dbReference type="PANTHER" id="PTHR43464:SF19">
    <property type="entry name" value="UBIQUINONE BIOSYNTHESIS O-METHYLTRANSFERASE, MITOCHONDRIAL"/>
    <property type="match status" value="1"/>
</dbReference>
<protein>
    <submittedName>
        <fullName evidence="5">SAM-dependent methyltransferase</fullName>
    </submittedName>
</protein>
<keyword evidence="2 5" id="KW-0808">Transferase</keyword>
<dbReference type="GO" id="GO:0032259">
    <property type="term" value="P:methylation"/>
    <property type="evidence" value="ECO:0007669"/>
    <property type="project" value="UniProtKB-KW"/>
</dbReference>
<sequence length="276" mass="30091">MPSDADRTRQYYDALGEREWTRLTDSVAGRVAFEVHRRFLARFVRAGDRVLEIGAGPGRFTLELAALGARIVVTDLSPVQLELNRRHVGPTDAERRVEQRIECDVRDTAGFGDGAFDAVVAFGGPLSYAFEEAEQAVRGLLRVVGPRGVVLASVMSTLGTWRQALPSVTGVAERVGDEVNDAVLADGDLRLIDRTEHACRMFRWRQLRDLVEQAGGRVVAASASNWASLGDPSVLEPLERDPDRWRHFLDNEVGACAEPGALDGGTHLIFAATSAA</sequence>
<dbReference type="SUPFAM" id="SSF53335">
    <property type="entry name" value="S-adenosyl-L-methionine-dependent methyltransferases"/>
    <property type="match status" value="1"/>
</dbReference>
<evidence type="ECO:0000313" key="5">
    <source>
        <dbReference type="EMBL" id="MBA8794612.1"/>
    </source>
</evidence>
<dbReference type="InterPro" id="IPR041698">
    <property type="entry name" value="Methyltransf_25"/>
</dbReference>
<dbReference type="RefSeq" id="WP_182560161.1">
    <property type="nucleotide sequence ID" value="NZ_JACGWT010000003.1"/>
</dbReference>
<evidence type="ECO:0000256" key="3">
    <source>
        <dbReference type="ARBA" id="ARBA00022691"/>
    </source>
</evidence>
<keyword evidence="6" id="KW-1185">Reference proteome</keyword>
<dbReference type="Pfam" id="PF13649">
    <property type="entry name" value="Methyltransf_25"/>
    <property type="match status" value="1"/>
</dbReference>
<gene>
    <name evidence="5" type="ORF">FHX74_002231</name>
</gene>
<evidence type="ECO:0000256" key="2">
    <source>
        <dbReference type="ARBA" id="ARBA00022679"/>
    </source>
</evidence>
<evidence type="ECO:0000256" key="1">
    <source>
        <dbReference type="ARBA" id="ARBA00022603"/>
    </source>
</evidence>
<feature type="domain" description="Methyltransferase" evidence="4">
    <location>
        <begin position="50"/>
        <end position="148"/>
    </location>
</feature>